<organism evidence="1 2">
    <name type="scientific">Nosema bombycis (strain CQ1 / CVCC 102059)</name>
    <name type="common">Microsporidian parasite</name>
    <name type="synonym">Pebrine of silkworm</name>
    <dbReference type="NCBI Taxonomy" id="578461"/>
    <lineage>
        <taxon>Eukaryota</taxon>
        <taxon>Fungi</taxon>
        <taxon>Fungi incertae sedis</taxon>
        <taxon>Microsporidia</taxon>
        <taxon>Nosematidae</taxon>
        <taxon>Nosema</taxon>
    </lineage>
</organism>
<evidence type="ECO:0000313" key="2">
    <source>
        <dbReference type="Proteomes" id="UP000016927"/>
    </source>
</evidence>
<protein>
    <submittedName>
        <fullName evidence="1">Uncharacterized protein</fullName>
    </submittedName>
</protein>
<dbReference type="HOGENOM" id="CLU_2868235_0_0_1"/>
<evidence type="ECO:0000313" key="1">
    <source>
        <dbReference type="EMBL" id="EOB12683.1"/>
    </source>
</evidence>
<dbReference type="VEuPathDB" id="MicrosporidiaDB:NBO_381g0004"/>
<gene>
    <name evidence="1" type="ORF">NBO_381g0004</name>
</gene>
<dbReference type="Proteomes" id="UP000016927">
    <property type="component" value="Unassembled WGS sequence"/>
</dbReference>
<dbReference type="EMBL" id="KB909289">
    <property type="protein sequence ID" value="EOB12683.1"/>
    <property type="molecule type" value="Genomic_DNA"/>
</dbReference>
<sequence length="64" mass="7968">MIFKLIESRILNNNNLLKDKLLFDQYDFTYLTDYFNKKNKYHQEERYKEAKKEIDSLLREMVSK</sequence>
<proteinExistence type="predicted"/>
<name>R0MIQ8_NOSB1</name>
<accession>R0MIQ8</accession>
<keyword evidence="2" id="KW-1185">Reference proteome</keyword>
<reference evidence="1 2" key="1">
    <citation type="journal article" date="2013" name="BMC Genomics">
        <title>Comparative genomics of parasitic silkworm microsporidia reveal an association between genome expansion and host adaptation.</title>
        <authorList>
            <person name="Pan G."/>
            <person name="Xu J."/>
            <person name="Li T."/>
            <person name="Xia Q."/>
            <person name="Liu S.L."/>
            <person name="Zhang G."/>
            <person name="Li S."/>
            <person name="Li C."/>
            <person name="Liu H."/>
            <person name="Yang L."/>
            <person name="Liu T."/>
            <person name="Zhang X."/>
            <person name="Wu Z."/>
            <person name="Fan W."/>
            <person name="Dang X."/>
            <person name="Xiang H."/>
            <person name="Tao M."/>
            <person name="Li Y."/>
            <person name="Hu J."/>
            <person name="Li Z."/>
            <person name="Lin L."/>
            <person name="Luo J."/>
            <person name="Geng L."/>
            <person name="Wang L."/>
            <person name="Long M."/>
            <person name="Wan Y."/>
            <person name="He N."/>
            <person name="Zhang Z."/>
            <person name="Lu C."/>
            <person name="Keeling P.J."/>
            <person name="Wang J."/>
            <person name="Xiang Z."/>
            <person name="Zhou Z."/>
        </authorList>
    </citation>
    <scope>NUCLEOTIDE SEQUENCE [LARGE SCALE GENOMIC DNA]</scope>
    <source>
        <strain evidence="2">CQ1 / CVCC 102059</strain>
    </source>
</reference>
<dbReference type="AlphaFoldDB" id="R0MIQ8"/>